<keyword evidence="3" id="KW-0675">Receptor</keyword>
<dbReference type="Gene3D" id="1.10.565.10">
    <property type="entry name" value="Retinoid X Receptor"/>
    <property type="match status" value="1"/>
</dbReference>
<reference evidence="4 5" key="1">
    <citation type="journal article" date="2016" name="PLoS ONE">
        <title>A First Insight into the Genome of the Filter-Feeder Mussel Mytilus galloprovincialis.</title>
        <authorList>
            <person name="Murgarella M."/>
            <person name="Puiu D."/>
            <person name="Novoa B."/>
            <person name="Figueras A."/>
            <person name="Posada D."/>
            <person name="Canchaya C."/>
        </authorList>
    </citation>
    <scope>NUCLEOTIDE SEQUENCE [LARGE SCALE GENOMIC DNA]</scope>
    <source>
        <tissue evidence="4">Muscle</tissue>
    </source>
</reference>
<dbReference type="InterPro" id="IPR035500">
    <property type="entry name" value="NHR-like_dom_sf"/>
</dbReference>
<dbReference type="EMBL" id="KV612598">
    <property type="protein sequence ID" value="OPL20302.1"/>
    <property type="molecule type" value="Genomic_DNA"/>
</dbReference>
<gene>
    <name evidence="4" type="ORF">AM593_07308</name>
</gene>
<feature type="non-terminal residue" evidence="4">
    <location>
        <position position="70"/>
    </location>
</feature>
<keyword evidence="2" id="KW-0804">Transcription</keyword>
<proteinExistence type="predicted"/>
<evidence type="ECO:0000313" key="4">
    <source>
        <dbReference type="EMBL" id="OPL20302.1"/>
    </source>
</evidence>
<evidence type="ECO:0000256" key="3">
    <source>
        <dbReference type="ARBA" id="ARBA00023170"/>
    </source>
</evidence>
<keyword evidence="5" id="KW-1185">Reference proteome</keyword>
<dbReference type="SUPFAM" id="SSF48508">
    <property type="entry name" value="Nuclear receptor ligand-binding domain"/>
    <property type="match status" value="1"/>
</dbReference>
<accession>A0A3R5Q1I5</accession>
<evidence type="ECO:0000256" key="2">
    <source>
        <dbReference type="ARBA" id="ARBA00023163"/>
    </source>
</evidence>
<organism evidence="4 5">
    <name type="scientific">Mytilus galloprovincialis</name>
    <name type="common">Mediterranean mussel</name>
    <dbReference type="NCBI Taxonomy" id="29158"/>
    <lineage>
        <taxon>Eukaryota</taxon>
        <taxon>Metazoa</taxon>
        <taxon>Spiralia</taxon>
        <taxon>Lophotrochozoa</taxon>
        <taxon>Mollusca</taxon>
        <taxon>Bivalvia</taxon>
        <taxon>Autobranchia</taxon>
        <taxon>Pteriomorphia</taxon>
        <taxon>Mytilida</taxon>
        <taxon>Mytiloidea</taxon>
        <taxon>Mytilidae</taxon>
        <taxon>Mytilinae</taxon>
        <taxon>Mytilus</taxon>
    </lineage>
</organism>
<keyword evidence="1" id="KW-0805">Transcription regulation</keyword>
<feature type="non-terminal residue" evidence="4">
    <location>
        <position position="1"/>
    </location>
</feature>
<dbReference type="SMR" id="A0A3R5Q1I5"/>
<evidence type="ECO:0000313" key="5">
    <source>
        <dbReference type="Proteomes" id="UP000266721"/>
    </source>
</evidence>
<evidence type="ECO:0000256" key="1">
    <source>
        <dbReference type="ARBA" id="ARBA00023015"/>
    </source>
</evidence>
<dbReference type="Proteomes" id="UP000266721">
    <property type="component" value="Unassembled WGS sequence"/>
</dbReference>
<sequence>LLDFLEYYLSITYPDQPSRYGLVLVRLSELNFYAFQHLEGIREMLRYATVIQGDVYQCLNKVTVILHHKL</sequence>
<protein>
    <submittedName>
        <fullName evidence="4">Uncharacterized protein</fullName>
    </submittedName>
</protein>
<name>A0A3R5Q1I5_MYTGA</name>
<dbReference type="AlphaFoldDB" id="A0A3R5Q1I5"/>